<comment type="caution">
    <text evidence="10">The sequence shown here is derived from an EMBL/GenBank/DDBJ whole genome shotgun (WGS) entry which is preliminary data.</text>
</comment>
<dbReference type="SUPFAM" id="SSF55804">
    <property type="entry name" value="Phoshotransferase/anion transport protein"/>
    <property type="match status" value="1"/>
</dbReference>
<dbReference type="SUPFAM" id="SSF52794">
    <property type="entry name" value="PTS system IIB component-like"/>
    <property type="match status" value="1"/>
</dbReference>
<dbReference type="SMART" id="SM00420">
    <property type="entry name" value="HTH_DEOR"/>
    <property type="match status" value="1"/>
</dbReference>
<accession>A0ABW0LKG8</accession>
<dbReference type="InterPro" id="IPR002178">
    <property type="entry name" value="PTS_EIIA_type-2_dom"/>
</dbReference>
<dbReference type="RefSeq" id="WP_382350831.1">
    <property type="nucleotide sequence ID" value="NZ_JBHSMC010000013.1"/>
</dbReference>
<dbReference type="SUPFAM" id="SSF46785">
    <property type="entry name" value="Winged helix' DNA-binding domain"/>
    <property type="match status" value="1"/>
</dbReference>
<dbReference type="Pfam" id="PF00874">
    <property type="entry name" value="PRD"/>
    <property type="match status" value="2"/>
</dbReference>
<dbReference type="PROSITE" id="PS51094">
    <property type="entry name" value="PTS_EIIA_TYPE_2"/>
    <property type="match status" value="1"/>
</dbReference>
<dbReference type="CDD" id="cd05568">
    <property type="entry name" value="PTS_IIB_bgl_like"/>
    <property type="match status" value="1"/>
</dbReference>
<dbReference type="InterPro" id="IPR036634">
    <property type="entry name" value="PRD_sf"/>
</dbReference>
<evidence type="ECO:0000259" key="9">
    <source>
        <dbReference type="PROSITE" id="PS51372"/>
    </source>
</evidence>
<dbReference type="PROSITE" id="PS00894">
    <property type="entry name" value="HTH_DEOR_1"/>
    <property type="match status" value="1"/>
</dbReference>
<reference evidence="11" key="1">
    <citation type="journal article" date="2019" name="Int. J. Syst. Evol. Microbiol.">
        <title>The Global Catalogue of Microorganisms (GCM) 10K type strain sequencing project: providing services to taxonomists for standard genome sequencing and annotation.</title>
        <authorList>
            <consortium name="The Broad Institute Genomics Platform"/>
            <consortium name="The Broad Institute Genome Sequencing Center for Infectious Disease"/>
            <person name="Wu L."/>
            <person name="Ma J."/>
        </authorList>
    </citation>
    <scope>NUCLEOTIDE SEQUENCE [LARGE SCALE GENOMIC DNA]</scope>
    <source>
        <strain evidence="11">CGMCC 1.12237</strain>
    </source>
</reference>
<dbReference type="InterPro" id="IPR018356">
    <property type="entry name" value="Tscrpt_reg_HTH_DeoR_CS"/>
</dbReference>
<evidence type="ECO:0000256" key="3">
    <source>
        <dbReference type="ARBA" id="ARBA00023015"/>
    </source>
</evidence>
<dbReference type="Pfam" id="PF00359">
    <property type="entry name" value="PTS_EIIA_2"/>
    <property type="match status" value="1"/>
</dbReference>
<evidence type="ECO:0000259" key="7">
    <source>
        <dbReference type="PROSITE" id="PS51094"/>
    </source>
</evidence>
<dbReference type="Gene3D" id="1.10.1790.10">
    <property type="entry name" value="PRD domain"/>
    <property type="match status" value="2"/>
</dbReference>
<dbReference type="InterPro" id="IPR011608">
    <property type="entry name" value="PRD"/>
</dbReference>
<dbReference type="InterPro" id="IPR016152">
    <property type="entry name" value="PTrfase/Anion_transptr"/>
</dbReference>
<feature type="domain" description="HTH deoR-type" evidence="6">
    <location>
        <begin position="1"/>
        <end position="62"/>
    </location>
</feature>
<evidence type="ECO:0000313" key="11">
    <source>
        <dbReference type="Proteomes" id="UP001596147"/>
    </source>
</evidence>
<dbReference type="PROSITE" id="PS51099">
    <property type="entry name" value="PTS_EIIB_TYPE_2"/>
    <property type="match status" value="1"/>
</dbReference>
<name>A0ABW0LKG8_9BACI</name>
<dbReference type="Pfam" id="PF08279">
    <property type="entry name" value="HTH_11"/>
    <property type="match status" value="1"/>
</dbReference>
<evidence type="ECO:0000256" key="5">
    <source>
        <dbReference type="ARBA" id="ARBA00023163"/>
    </source>
</evidence>
<feature type="domain" description="PRD" evidence="9">
    <location>
        <begin position="178"/>
        <end position="283"/>
    </location>
</feature>
<proteinExistence type="predicted"/>
<dbReference type="PROSITE" id="PS51000">
    <property type="entry name" value="HTH_DEOR_2"/>
    <property type="match status" value="1"/>
</dbReference>
<organism evidence="10 11">
    <name type="scientific">Lederbergia graminis</name>
    <dbReference type="NCBI Taxonomy" id="735518"/>
    <lineage>
        <taxon>Bacteria</taxon>
        <taxon>Bacillati</taxon>
        <taxon>Bacillota</taxon>
        <taxon>Bacilli</taxon>
        <taxon>Bacillales</taxon>
        <taxon>Bacillaceae</taxon>
        <taxon>Lederbergia</taxon>
    </lineage>
</organism>
<dbReference type="PANTHER" id="PTHR30185">
    <property type="entry name" value="CRYPTIC BETA-GLUCOSIDE BGL OPERON ANTITERMINATOR"/>
    <property type="match status" value="1"/>
</dbReference>
<evidence type="ECO:0000259" key="6">
    <source>
        <dbReference type="PROSITE" id="PS51000"/>
    </source>
</evidence>
<keyword evidence="11" id="KW-1185">Reference proteome</keyword>
<dbReference type="InterPro" id="IPR050661">
    <property type="entry name" value="BglG_antiterminators"/>
</dbReference>
<keyword evidence="4" id="KW-0238">DNA-binding</keyword>
<keyword evidence="5" id="KW-0804">Transcription</keyword>
<keyword evidence="2" id="KW-0677">Repeat</keyword>
<evidence type="ECO:0000313" key="10">
    <source>
        <dbReference type="EMBL" id="MFC5465053.1"/>
    </source>
</evidence>
<dbReference type="PROSITE" id="PS00372">
    <property type="entry name" value="PTS_EIIA_TYPE_2_HIS"/>
    <property type="match status" value="1"/>
</dbReference>
<dbReference type="InterPro" id="IPR013011">
    <property type="entry name" value="PTS_EIIB_2"/>
</dbReference>
<dbReference type="PROSITE" id="PS51372">
    <property type="entry name" value="PRD_2"/>
    <property type="match status" value="2"/>
</dbReference>
<dbReference type="CDD" id="cd00211">
    <property type="entry name" value="PTS_IIA_fru"/>
    <property type="match status" value="1"/>
</dbReference>
<sequence>MNNRQRELLKMLLLKEDLLIKQLSEELDCSEKTVRNDLDQLEEFLLDYPNADLIRKPGVGITLEISEEDRSTIFNSLLSSEPKSSEERVFEIAYVLLTSHKPIILQDLAHNYYVPKATIKKDMEIITEWLKDYYLELVSKPRLGTVLQGSELHKRNALAHLSQLIPTSDSEKNYVLDLFLPYEISTVRKALEDMQEKFSFAFTDEAFTSLVVHALVMIKRTRQRATVFVQELEINKAREYKEYQYTVWLFTRLESAFGMTFPEEEHVYFTWHLISSKRMEEGLQTVYDKNVTKIVNGLMEKMEVLTQFPFSDDSILLNGLEVHLYSVINRIKFGFPITNPLLVNIKKMYPYMFSMVILALEEINQAFDLEIPEDEAAYIVLHFQASIERLDRKKMEKKSALIVCHLGTGISRLLQAKIEQRYQEITIVACIGKSEVQDFLRKSQVDFIISTIPLKNLNNPQLVISPLFGKEDKEKLSQFVERLNEHNQKGFDPYVLSTYLEEDSVFLQVELEHRYEIVEMLATHLYEKGYVSKEYIHSAVNRERKSSTAIGGGIAIPHGDPSMIKQSVVVTAVLKKPIKWGEELVSVVFLLAISKKNHQDIRKIMGTIAALSESPKLVFQLTASKDYKSFIQTLKKKSE</sequence>
<gene>
    <name evidence="10" type="ORF">ACFPM4_09830</name>
</gene>
<dbReference type="InterPro" id="IPR036388">
    <property type="entry name" value="WH-like_DNA-bd_sf"/>
</dbReference>
<dbReference type="InterPro" id="IPR036095">
    <property type="entry name" value="PTS_EIIB-like_sf"/>
</dbReference>
<feature type="domain" description="PRD" evidence="9">
    <location>
        <begin position="286"/>
        <end position="393"/>
    </location>
</feature>
<keyword evidence="3" id="KW-0805">Transcription regulation</keyword>
<evidence type="ECO:0000256" key="1">
    <source>
        <dbReference type="ARBA" id="ARBA00022679"/>
    </source>
</evidence>
<dbReference type="InterPro" id="IPR001034">
    <property type="entry name" value="DeoR_HTH"/>
</dbReference>
<feature type="domain" description="PTS EIIB type-2" evidence="8">
    <location>
        <begin position="398"/>
        <end position="488"/>
    </location>
</feature>
<dbReference type="Gene3D" id="3.40.930.10">
    <property type="entry name" value="Mannitol-specific EII, Chain A"/>
    <property type="match status" value="1"/>
</dbReference>
<dbReference type="SUPFAM" id="SSF63520">
    <property type="entry name" value="PTS-regulatory domain, PRD"/>
    <property type="match status" value="2"/>
</dbReference>
<evidence type="ECO:0000256" key="2">
    <source>
        <dbReference type="ARBA" id="ARBA00022737"/>
    </source>
</evidence>
<dbReference type="InterPro" id="IPR036390">
    <property type="entry name" value="WH_DNA-bd_sf"/>
</dbReference>
<dbReference type="EMBL" id="JBHSMC010000013">
    <property type="protein sequence ID" value="MFC5465053.1"/>
    <property type="molecule type" value="Genomic_DNA"/>
</dbReference>
<evidence type="ECO:0000256" key="4">
    <source>
        <dbReference type="ARBA" id="ARBA00023125"/>
    </source>
</evidence>
<dbReference type="Proteomes" id="UP001596147">
    <property type="component" value="Unassembled WGS sequence"/>
</dbReference>
<dbReference type="PANTHER" id="PTHR30185:SF12">
    <property type="entry name" value="TRANSCRIPTIONAL REGULATOR MANR"/>
    <property type="match status" value="1"/>
</dbReference>
<feature type="domain" description="PTS EIIA type-2" evidence="7">
    <location>
        <begin position="498"/>
        <end position="637"/>
    </location>
</feature>
<keyword evidence="1" id="KW-0808">Transferase</keyword>
<dbReference type="InterPro" id="IPR013196">
    <property type="entry name" value="HTH_11"/>
</dbReference>
<dbReference type="Gene3D" id="1.10.10.10">
    <property type="entry name" value="Winged helix-like DNA-binding domain superfamily/Winged helix DNA-binding domain"/>
    <property type="match status" value="2"/>
</dbReference>
<protein>
    <submittedName>
        <fullName evidence="10">BglG family transcription antiterminator</fullName>
    </submittedName>
</protein>
<evidence type="ECO:0000259" key="8">
    <source>
        <dbReference type="PROSITE" id="PS51099"/>
    </source>
</evidence>
<dbReference type="Gene3D" id="3.40.50.2300">
    <property type="match status" value="1"/>
</dbReference>